<organism evidence="7 8">
    <name type="scientific">Discina gigas</name>
    <dbReference type="NCBI Taxonomy" id="1032678"/>
    <lineage>
        <taxon>Eukaryota</taxon>
        <taxon>Fungi</taxon>
        <taxon>Dikarya</taxon>
        <taxon>Ascomycota</taxon>
        <taxon>Pezizomycotina</taxon>
        <taxon>Pezizomycetes</taxon>
        <taxon>Pezizales</taxon>
        <taxon>Discinaceae</taxon>
        <taxon>Discina</taxon>
    </lineage>
</organism>
<feature type="transmembrane region" description="Helical" evidence="6">
    <location>
        <begin position="45"/>
        <end position="64"/>
    </location>
</feature>
<feature type="transmembrane region" description="Helical" evidence="6">
    <location>
        <begin position="99"/>
        <end position="119"/>
    </location>
</feature>
<dbReference type="InterPro" id="IPR036259">
    <property type="entry name" value="MFS_trans_sf"/>
</dbReference>
<evidence type="ECO:0000256" key="1">
    <source>
        <dbReference type="ARBA" id="ARBA00004141"/>
    </source>
</evidence>
<keyword evidence="5 6" id="KW-0472">Membrane</keyword>
<feature type="transmembrane region" description="Helical" evidence="6">
    <location>
        <begin position="231"/>
        <end position="252"/>
    </location>
</feature>
<keyword evidence="4 6" id="KW-1133">Transmembrane helix</keyword>
<reference evidence="7 8" key="1">
    <citation type="submission" date="2024-02" db="EMBL/GenBank/DDBJ databases">
        <title>Discinaceae phylogenomics.</title>
        <authorList>
            <person name="Dirks A.C."/>
            <person name="James T.Y."/>
        </authorList>
    </citation>
    <scope>NUCLEOTIDE SEQUENCE [LARGE SCALE GENOMIC DNA]</scope>
    <source>
        <strain evidence="7 8">ACD0624</strain>
    </source>
</reference>
<accession>A0ABR3GUW2</accession>
<dbReference type="Proteomes" id="UP001447188">
    <property type="component" value="Unassembled WGS sequence"/>
</dbReference>
<evidence type="ECO:0000256" key="4">
    <source>
        <dbReference type="ARBA" id="ARBA00022989"/>
    </source>
</evidence>
<feature type="transmembrane region" description="Helical" evidence="6">
    <location>
        <begin position="206"/>
        <end position="225"/>
    </location>
</feature>
<dbReference type="PANTHER" id="PTHR19432:SF76">
    <property type="entry name" value="TRANSPORTER, PUTATIVE (EUROFUNG)-RELATED"/>
    <property type="match status" value="1"/>
</dbReference>
<protein>
    <submittedName>
        <fullName evidence="7">Uncharacterized protein</fullName>
    </submittedName>
</protein>
<comment type="caution">
    <text evidence="7">The sequence shown here is derived from an EMBL/GenBank/DDBJ whole genome shotgun (WGS) entry which is preliminary data.</text>
</comment>
<evidence type="ECO:0000313" key="7">
    <source>
        <dbReference type="EMBL" id="KAL0639684.1"/>
    </source>
</evidence>
<keyword evidence="2" id="KW-0813">Transport</keyword>
<evidence type="ECO:0000256" key="5">
    <source>
        <dbReference type="ARBA" id="ARBA00023136"/>
    </source>
</evidence>
<comment type="subcellular location">
    <subcellularLocation>
        <location evidence="1">Membrane</location>
        <topology evidence="1">Multi-pass membrane protein</topology>
    </subcellularLocation>
</comment>
<keyword evidence="3 6" id="KW-0812">Transmembrane</keyword>
<evidence type="ECO:0000256" key="2">
    <source>
        <dbReference type="ARBA" id="ARBA00022448"/>
    </source>
</evidence>
<feature type="transmembrane region" description="Helical" evidence="6">
    <location>
        <begin position="152"/>
        <end position="175"/>
    </location>
</feature>
<evidence type="ECO:0000256" key="6">
    <source>
        <dbReference type="SAM" id="Phobius"/>
    </source>
</evidence>
<dbReference type="Gene3D" id="1.20.1250.20">
    <property type="entry name" value="MFS general substrate transporter like domains"/>
    <property type="match status" value="1"/>
</dbReference>
<dbReference type="EMBL" id="JBBBZM010000009">
    <property type="protein sequence ID" value="KAL0639684.1"/>
    <property type="molecule type" value="Genomic_DNA"/>
</dbReference>
<dbReference type="SUPFAM" id="SSF103473">
    <property type="entry name" value="MFS general substrate transporter"/>
    <property type="match status" value="1"/>
</dbReference>
<dbReference type="PANTHER" id="PTHR19432">
    <property type="entry name" value="SUGAR TRANSPORTER"/>
    <property type="match status" value="1"/>
</dbReference>
<evidence type="ECO:0000256" key="3">
    <source>
        <dbReference type="ARBA" id="ARBA00022692"/>
    </source>
</evidence>
<gene>
    <name evidence="7" type="ORF">Q9L58_001251</name>
</gene>
<proteinExistence type="predicted"/>
<sequence>MEVPGVITCREPHLQKKGLINIKRGTIDLKAIFGTALGDSQFKQLMSLAAFWLLFCVLVTCFCVEERVLLTRRSSDRGSSAVQVFALIWKTSWNLPEGIWSMCVVLFWAWIGWFPFMVYSTTFVGEVLKRYDMSAQQSLQSSTDVVGDIARVGSMALVLFSCVSLASSVLLPFVVTSPESNMHKKTLRSGALARFQRMILPFKPDLATAWICGHIMYASLMLMTLFVSTVWWAMVCVALSGVAWSLMTWAPFSIVGEEINRLSDSGSVHRRQQSNGTYVSLEQQHLEHDDDDVELETMRTSISSATAPIVVSPESHGSDELAGV</sequence>
<name>A0ABR3GUW2_9PEZI</name>
<evidence type="ECO:0000313" key="8">
    <source>
        <dbReference type="Proteomes" id="UP001447188"/>
    </source>
</evidence>
<keyword evidence="8" id="KW-1185">Reference proteome</keyword>